<gene>
    <name evidence="7" type="ORF">SAMEA4412692_00625</name>
</gene>
<dbReference type="eggNOG" id="COG3339">
    <property type="taxonomic scope" value="Bacteria"/>
</dbReference>
<dbReference type="STRING" id="1123308.GCA_000380085_02067"/>
<dbReference type="KEGG" id="smen:SAMEA4412692_0625"/>
<dbReference type="AlphaFoldDB" id="A0A239SPI2"/>
<evidence type="ECO:0000313" key="8">
    <source>
        <dbReference type="Proteomes" id="UP000215185"/>
    </source>
</evidence>
<dbReference type="InterPro" id="IPR010652">
    <property type="entry name" value="DUF1232"/>
</dbReference>
<comment type="subcellular location">
    <subcellularLocation>
        <location evidence="1">Endomembrane system</location>
        <topology evidence="1">Multi-pass membrane protein</topology>
    </subcellularLocation>
</comment>
<evidence type="ECO:0000256" key="5">
    <source>
        <dbReference type="SAM" id="Phobius"/>
    </source>
</evidence>
<organism evidence="7 8">
    <name type="scientific">Streptococcus merionis</name>
    <dbReference type="NCBI Taxonomy" id="400065"/>
    <lineage>
        <taxon>Bacteria</taxon>
        <taxon>Bacillati</taxon>
        <taxon>Bacillota</taxon>
        <taxon>Bacilli</taxon>
        <taxon>Lactobacillales</taxon>
        <taxon>Streptococcaceae</taxon>
        <taxon>Streptococcus</taxon>
    </lineage>
</organism>
<evidence type="ECO:0000256" key="1">
    <source>
        <dbReference type="ARBA" id="ARBA00004127"/>
    </source>
</evidence>
<protein>
    <submittedName>
        <fullName evidence="7">Membrane protein</fullName>
    </submittedName>
</protein>
<sequence>MPKTISKQAAFDELKKRYAKAENLLNDDAKVETFLTKLERKIKWIPFISKELKSVPTLIGMLRSYWKKDYTKVPFKTMVAIVSALLYFLSPLDVVPDWIPILGQLDDALVIGTCWKLVNDDIDAYRKWKAKQGKAKH</sequence>
<keyword evidence="2 5" id="KW-0812">Transmembrane</keyword>
<evidence type="ECO:0000256" key="2">
    <source>
        <dbReference type="ARBA" id="ARBA00022692"/>
    </source>
</evidence>
<feature type="domain" description="DUF1232" evidence="6">
    <location>
        <begin position="78"/>
        <end position="111"/>
    </location>
</feature>
<dbReference type="OrthoDB" id="9793277at2"/>
<evidence type="ECO:0000256" key="4">
    <source>
        <dbReference type="ARBA" id="ARBA00023136"/>
    </source>
</evidence>
<accession>A0A239SPI2</accession>
<evidence type="ECO:0000313" key="7">
    <source>
        <dbReference type="EMBL" id="SNU87371.1"/>
    </source>
</evidence>
<keyword evidence="8" id="KW-1185">Reference proteome</keyword>
<keyword evidence="4 5" id="KW-0472">Membrane</keyword>
<proteinExistence type="predicted"/>
<feature type="transmembrane region" description="Helical" evidence="5">
    <location>
        <begin position="73"/>
        <end position="90"/>
    </location>
</feature>
<keyword evidence="3 5" id="KW-1133">Transmembrane helix</keyword>
<dbReference type="RefSeq" id="WP_018374612.1">
    <property type="nucleotide sequence ID" value="NZ_LT906439.1"/>
</dbReference>
<dbReference type="Pfam" id="PF06803">
    <property type="entry name" value="DUF1232"/>
    <property type="match status" value="1"/>
</dbReference>
<dbReference type="GO" id="GO:0012505">
    <property type="term" value="C:endomembrane system"/>
    <property type="evidence" value="ECO:0007669"/>
    <property type="project" value="UniProtKB-SubCell"/>
</dbReference>
<dbReference type="Proteomes" id="UP000215185">
    <property type="component" value="Chromosome 1"/>
</dbReference>
<evidence type="ECO:0000259" key="6">
    <source>
        <dbReference type="Pfam" id="PF06803"/>
    </source>
</evidence>
<name>A0A239SPI2_9STRE</name>
<dbReference type="EMBL" id="LT906439">
    <property type="protein sequence ID" value="SNU87371.1"/>
    <property type="molecule type" value="Genomic_DNA"/>
</dbReference>
<evidence type="ECO:0000256" key="3">
    <source>
        <dbReference type="ARBA" id="ARBA00022989"/>
    </source>
</evidence>
<reference evidence="7 8" key="1">
    <citation type="submission" date="2017-06" db="EMBL/GenBank/DDBJ databases">
        <authorList>
            <consortium name="Pathogen Informatics"/>
        </authorList>
    </citation>
    <scope>NUCLEOTIDE SEQUENCE [LARGE SCALE GENOMIC DNA]</scope>
    <source>
        <strain evidence="7 8">NCTC13788</strain>
    </source>
</reference>